<dbReference type="InterPro" id="IPR045062">
    <property type="entry name" value="Cyt_c_biogenesis_CcsA/CcmC"/>
</dbReference>
<dbReference type="Pfam" id="PF01578">
    <property type="entry name" value="Cytochrom_C_asm"/>
    <property type="match status" value="1"/>
</dbReference>
<evidence type="ECO:0000256" key="6">
    <source>
        <dbReference type="ARBA" id="ARBA00022748"/>
    </source>
</evidence>
<dbReference type="InterPro" id="IPR002541">
    <property type="entry name" value="Cyt_c_assembly"/>
</dbReference>
<feature type="domain" description="Cytochrome c assembly protein" evidence="10">
    <location>
        <begin position="18"/>
        <end position="188"/>
    </location>
</feature>
<protein>
    <recommendedName>
        <fullName evidence="4 9">Heme exporter protein C</fullName>
    </recommendedName>
    <alternativeName>
        <fullName evidence="9">Cytochrome c-type biogenesis protein</fullName>
    </alternativeName>
</protein>
<dbReference type="AlphaFoldDB" id="A0A1Y5HGJ0"/>
<evidence type="ECO:0000256" key="2">
    <source>
        <dbReference type="ARBA" id="ARBA00004141"/>
    </source>
</evidence>
<dbReference type="GO" id="GO:0017004">
    <property type="term" value="P:cytochrome complex assembly"/>
    <property type="evidence" value="ECO:0007669"/>
    <property type="project" value="UniProtKB-KW"/>
</dbReference>
<dbReference type="GO" id="GO:0020037">
    <property type="term" value="F:heme binding"/>
    <property type="evidence" value="ECO:0007669"/>
    <property type="project" value="InterPro"/>
</dbReference>
<organism evidence="11 12">
    <name type="scientific">Oleispira antarctica</name>
    <dbReference type="NCBI Taxonomy" id="188908"/>
    <lineage>
        <taxon>Bacteria</taxon>
        <taxon>Pseudomonadati</taxon>
        <taxon>Pseudomonadota</taxon>
        <taxon>Gammaproteobacteria</taxon>
        <taxon>Oceanospirillales</taxon>
        <taxon>Oceanospirillaceae</taxon>
        <taxon>Oleispira</taxon>
    </lineage>
</organism>
<dbReference type="NCBIfam" id="TIGR01191">
    <property type="entry name" value="ccmC"/>
    <property type="match status" value="1"/>
</dbReference>
<evidence type="ECO:0000256" key="1">
    <source>
        <dbReference type="ARBA" id="ARBA00002442"/>
    </source>
</evidence>
<evidence type="ECO:0000256" key="9">
    <source>
        <dbReference type="RuleBase" id="RU364092"/>
    </source>
</evidence>
<dbReference type="PANTHER" id="PTHR30071:SF1">
    <property type="entry name" value="CYTOCHROME B_B6 PROTEIN-RELATED"/>
    <property type="match status" value="1"/>
</dbReference>
<evidence type="ECO:0000256" key="3">
    <source>
        <dbReference type="ARBA" id="ARBA00005840"/>
    </source>
</evidence>
<proteinExistence type="inferred from homology"/>
<evidence type="ECO:0000313" key="12">
    <source>
        <dbReference type="Proteomes" id="UP000227088"/>
    </source>
</evidence>
<feature type="transmembrane region" description="Helical" evidence="9">
    <location>
        <begin position="201"/>
        <end position="225"/>
    </location>
</feature>
<feature type="transmembrane region" description="Helical" evidence="9">
    <location>
        <begin position="162"/>
        <end position="181"/>
    </location>
</feature>
<evidence type="ECO:0000256" key="8">
    <source>
        <dbReference type="ARBA" id="ARBA00023136"/>
    </source>
</evidence>
<reference evidence="12" key="1">
    <citation type="journal article" date="2017" name="Proc. Natl. Acad. Sci. U.S.A.">
        <title>Simulation of Deepwater Horizon oil plume reveals substrate specialization within a complex community of hydrocarbon degraders.</title>
        <authorList>
            <person name="Hu P."/>
            <person name="Dubinsky E.A."/>
            <person name="Probst A.J."/>
            <person name="Wang J."/>
            <person name="Sieber C.M.K."/>
            <person name="Tom L.M."/>
            <person name="Gardinali P."/>
            <person name="Banfield J.F."/>
            <person name="Atlas R.M."/>
            <person name="Andersen G.L."/>
        </authorList>
    </citation>
    <scope>NUCLEOTIDE SEQUENCE [LARGE SCALE GENOMIC DNA]</scope>
</reference>
<evidence type="ECO:0000256" key="4">
    <source>
        <dbReference type="ARBA" id="ARBA00016463"/>
    </source>
</evidence>
<keyword evidence="6 9" id="KW-0201">Cytochrome c-type biogenesis</keyword>
<feature type="transmembrane region" description="Helical" evidence="9">
    <location>
        <begin position="95"/>
        <end position="119"/>
    </location>
</feature>
<keyword evidence="9" id="KW-0997">Cell inner membrane</keyword>
<dbReference type="InterPro" id="IPR003557">
    <property type="entry name" value="Cyt_c_biogenesis_CcmC"/>
</dbReference>
<comment type="caution">
    <text evidence="11">The sequence shown here is derived from an EMBL/GenBank/DDBJ whole genome shotgun (WGS) entry which is preliminary data.</text>
</comment>
<feature type="transmembrane region" description="Helical" evidence="9">
    <location>
        <begin position="60"/>
        <end position="88"/>
    </location>
</feature>
<evidence type="ECO:0000256" key="5">
    <source>
        <dbReference type="ARBA" id="ARBA00022692"/>
    </source>
</evidence>
<comment type="subcellular location">
    <subcellularLocation>
        <location evidence="9">Cell inner membrane</location>
    </subcellularLocation>
    <subcellularLocation>
        <location evidence="2">Membrane</location>
        <topology evidence="2">Multi-pass membrane protein</topology>
    </subcellularLocation>
</comment>
<name>A0A1Y5HGJ0_OLEAN</name>
<keyword evidence="9" id="KW-0813">Transport</keyword>
<keyword evidence="5 9" id="KW-0812">Transmembrane</keyword>
<feature type="transmembrane region" description="Helical" evidence="9">
    <location>
        <begin position="131"/>
        <end position="150"/>
    </location>
</feature>
<keyword evidence="7 9" id="KW-1133">Transmembrane helix</keyword>
<evidence type="ECO:0000256" key="7">
    <source>
        <dbReference type="ARBA" id="ARBA00022989"/>
    </source>
</evidence>
<dbReference type="GO" id="GO:0005886">
    <property type="term" value="C:plasma membrane"/>
    <property type="evidence" value="ECO:0007669"/>
    <property type="project" value="UniProtKB-SubCell"/>
</dbReference>
<dbReference type="PRINTS" id="PR01386">
    <property type="entry name" value="CCMCBIOGNSIS"/>
</dbReference>
<sequence length="252" mass="28741">MWEALKRLYHRMGSPKWFYEISARWLPWFAIPAALCMIVGTVWGLAFAPADYQQGNSFRIIYIHVPAAILAQSAYAMMAIAGGIYLIWRMKMAAWVAAAIAPIGASFCFIALITGAIWGKPTWGTWWVWDARLTSMLLLLFLYFGVMALQKAMDTEDTSAKAGAILSLVGLVNIPIIKYSVEWWNTLHQPATLKLTEESTMAMDMLIPLLIMIVGFYLLFATLIFMRTRNQVLWHERKKNWVKKLIQAQAER</sequence>
<gene>
    <name evidence="9" type="primary">ccmC</name>
    <name evidence="11" type="ORF">A9R00_11580</name>
</gene>
<evidence type="ECO:0000313" key="11">
    <source>
        <dbReference type="EMBL" id="OUS36396.1"/>
    </source>
</evidence>
<feature type="transmembrane region" description="Helical" evidence="9">
    <location>
        <begin position="21"/>
        <end position="48"/>
    </location>
</feature>
<dbReference type="GO" id="GO:0015232">
    <property type="term" value="F:heme transmembrane transporter activity"/>
    <property type="evidence" value="ECO:0007669"/>
    <property type="project" value="InterPro"/>
</dbReference>
<keyword evidence="8 9" id="KW-0472">Membrane</keyword>
<comment type="similarity">
    <text evidence="3 9">Belongs to the CcmC/CycZ/HelC family.</text>
</comment>
<keyword evidence="9" id="KW-1003">Cell membrane</keyword>
<evidence type="ECO:0000259" key="10">
    <source>
        <dbReference type="Pfam" id="PF01578"/>
    </source>
</evidence>
<accession>A0A1Y5HGJ0</accession>
<comment type="function">
    <text evidence="1 9">Required for the export of heme to the periplasm for the biogenesis of c-type cytochromes.</text>
</comment>
<dbReference type="EMBL" id="MABE01000662">
    <property type="protein sequence ID" value="OUS36396.1"/>
    <property type="molecule type" value="Genomic_DNA"/>
</dbReference>
<dbReference type="Proteomes" id="UP000227088">
    <property type="component" value="Unassembled WGS sequence"/>
</dbReference>
<dbReference type="PANTHER" id="PTHR30071">
    <property type="entry name" value="HEME EXPORTER PROTEIN C"/>
    <property type="match status" value="1"/>
</dbReference>